<reference evidence="5 6" key="1">
    <citation type="journal article" date="2019" name="Nat. Ecol. Evol.">
        <title>Megaphylogeny resolves global patterns of mushroom evolution.</title>
        <authorList>
            <person name="Varga T."/>
            <person name="Krizsan K."/>
            <person name="Foldi C."/>
            <person name="Dima B."/>
            <person name="Sanchez-Garcia M."/>
            <person name="Sanchez-Ramirez S."/>
            <person name="Szollosi G.J."/>
            <person name="Szarkandi J.G."/>
            <person name="Papp V."/>
            <person name="Albert L."/>
            <person name="Andreopoulos W."/>
            <person name="Angelini C."/>
            <person name="Antonin V."/>
            <person name="Barry K.W."/>
            <person name="Bougher N.L."/>
            <person name="Buchanan P."/>
            <person name="Buyck B."/>
            <person name="Bense V."/>
            <person name="Catcheside P."/>
            <person name="Chovatia M."/>
            <person name="Cooper J."/>
            <person name="Damon W."/>
            <person name="Desjardin D."/>
            <person name="Finy P."/>
            <person name="Geml J."/>
            <person name="Haridas S."/>
            <person name="Hughes K."/>
            <person name="Justo A."/>
            <person name="Karasinski D."/>
            <person name="Kautmanova I."/>
            <person name="Kiss B."/>
            <person name="Kocsube S."/>
            <person name="Kotiranta H."/>
            <person name="LaButti K.M."/>
            <person name="Lechner B.E."/>
            <person name="Liimatainen K."/>
            <person name="Lipzen A."/>
            <person name="Lukacs Z."/>
            <person name="Mihaltcheva S."/>
            <person name="Morgado L.N."/>
            <person name="Niskanen T."/>
            <person name="Noordeloos M.E."/>
            <person name="Ohm R.A."/>
            <person name="Ortiz-Santana B."/>
            <person name="Ovrebo C."/>
            <person name="Racz N."/>
            <person name="Riley R."/>
            <person name="Savchenko A."/>
            <person name="Shiryaev A."/>
            <person name="Soop K."/>
            <person name="Spirin V."/>
            <person name="Szebenyi C."/>
            <person name="Tomsovsky M."/>
            <person name="Tulloss R.E."/>
            <person name="Uehling J."/>
            <person name="Grigoriev I.V."/>
            <person name="Vagvolgyi C."/>
            <person name="Papp T."/>
            <person name="Martin F.M."/>
            <person name="Miettinen O."/>
            <person name="Hibbett D.S."/>
            <person name="Nagy L.G."/>
        </authorList>
    </citation>
    <scope>NUCLEOTIDE SEQUENCE [LARGE SCALE GENOMIC DNA]</scope>
    <source>
        <strain evidence="5 6">CBS 166.37</strain>
    </source>
</reference>
<sequence length="298" mass="34184">MTSVVSTTKPPLDEEFYSLQPEELQFFKLHTRIDDDQELKSHIIDVQQKAYEVYGYPCIRLFAFTRLQITTSMIYDHFKELARERNGAVYLELGCCFGTDVRKAVDDGWPIQNIIASDLRKEFWEHGHQLFRSTPTTFPVSFVGGDAFELIAPHAPFYEELKTARPVDLQGLTSLTPLQGHVSAIHASRLFHLFDEERQLELARLFGSLLSPLPGSVIFGIHGGYPKKGLRVIAIGEEVKMFCHSPESWKELWDGQVFRKGSVRVETRLEKVSRKDLNHLSEAGMGEFYDMFWAVIRL</sequence>
<organism evidence="5 6">
    <name type="scientific">Crucibulum laeve</name>
    <dbReference type="NCBI Taxonomy" id="68775"/>
    <lineage>
        <taxon>Eukaryota</taxon>
        <taxon>Fungi</taxon>
        <taxon>Dikarya</taxon>
        <taxon>Basidiomycota</taxon>
        <taxon>Agaricomycotina</taxon>
        <taxon>Agaricomycetes</taxon>
        <taxon>Agaricomycetidae</taxon>
        <taxon>Agaricales</taxon>
        <taxon>Agaricineae</taxon>
        <taxon>Nidulariaceae</taxon>
        <taxon>Crucibulum</taxon>
    </lineage>
</organism>
<dbReference type="InterPro" id="IPR051654">
    <property type="entry name" value="Meroterpenoid_MTases"/>
</dbReference>
<proteinExistence type="inferred from homology"/>
<comment type="similarity">
    <text evidence="4">Belongs to the class I-like SAM-binding methyltransferase superfamily.</text>
</comment>
<evidence type="ECO:0000313" key="6">
    <source>
        <dbReference type="Proteomes" id="UP000308652"/>
    </source>
</evidence>
<evidence type="ECO:0008006" key="7">
    <source>
        <dbReference type="Google" id="ProtNLM"/>
    </source>
</evidence>
<comment type="pathway">
    <text evidence="1">Secondary metabolite biosynthesis.</text>
</comment>
<dbReference type="GO" id="GO:0016740">
    <property type="term" value="F:transferase activity"/>
    <property type="evidence" value="ECO:0007669"/>
    <property type="project" value="UniProtKB-KW"/>
</dbReference>
<dbReference type="SUPFAM" id="SSF53335">
    <property type="entry name" value="S-adenosyl-L-methionine-dependent methyltransferases"/>
    <property type="match status" value="1"/>
</dbReference>
<dbReference type="Proteomes" id="UP000308652">
    <property type="component" value="Unassembled WGS sequence"/>
</dbReference>
<accession>A0A5C3M473</accession>
<keyword evidence="6" id="KW-1185">Reference proteome</keyword>
<dbReference type="EMBL" id="ML213597">
    <property type="protein sequence ID" value="TFK40030.1"/>
    <property type="molecule type" value="Genomic_DNA"/>
</dbReference>
<gene>
    <name evidence="5" type="ORF">BDQ12DRAFT_711486</name>
</gene>
<evidence type="ECO:0000256" key="1">
    <source>
        <dbReference type="ARBA" id="ARBA00005179"/>
    </source>
</evidence>
<dbReference type="PANTHER" id="PTHR35897">
    <property type="entry name" value="METHYLTRANSFERASE AUSD"/>
    <property type="match status" value="1"/>
</dbReference>
<name>A0A5C3M473_9AGAR</name>
<dbReference type="AlphaFoldDB" id="A0A5C3M473"/>
<dbReference type="Gene3D" id="3.40.50.150">
    <property type="entry name" value="Vaccinia Virus protein VP39"/>
    <property type="match status" value="1"/>
</dbReference>
<evidence type="ECO:0000313" key="5">
    <source>
        <dbReference type="EMBL" id="TFK40030.1"/>
    </source>
</evidence>
<dbReference type="InterPro" id="IPR029063">
    <property type="entry name" value="SAM-dependent_MTases_sf"/>
</dbReference>
<dbReference type="STRING" id="68775.A0A5C3M473"/>
<keyword evidence="2" id="KW-0808">Transferase</keyword>
<dbReference type="OrthoDB" id="2094832at2759"/>
<dbReference type="PANTHER" id="PTHR35897:SF1">
    <property type="entry name" value="METHYLTRANSFERASE AUSD"/>
    <property type="match status" value="1"/>
</dbReference>
<protein>
    <recommendedName>
        <fullName evidence="7">Methyltransferase domain-containing protein</fullName>
    </recommendedName>
</protein>
<evidence type="ECO:0000256" key="3">
    <source>
        <dbReference type="ARBA" id="ARBA00022691"/>
    </source>
</evidence>
<keyword evidence="3" id="KW-0949">S-adenosyl-L-methionine</keyword>
<evidence type="ECO:0000256" key="2">
    <source>
        <dbReference type="ARBA" id="ARBA00022679"/>
    </source>
</evidence>
<evidence type="ECO:0000256" key="4">
    <source>
        <dbReference type="ARBA" id="ARBA00038314"/>
    </source>
</evidence>